<evidence type="ECO:0000256" key="3">
    <source>
        <dbReference type="SAM" id="MobiDB-lite"/>
    </source>
</evidence>
<feature type="region of interest" description="Disordered" evidence="3">
    <location>
        <begin position="46"/>
        <end position="125"/>
    </location>
</feature>
<dbReference type="PROSITE" id="PS50048">
    <property type="entry name" value="ZN2_CY6_FUNGAL_2"/>
    <property type="match status" value="1"/>
</dbReference>
<dbReference type="EMBL" id="CAKXYY010000004">
    <property type="protein sequence ID" value="CAH2351730.1"/>
    <property type="molecule type" value="Genomic_DNA"/>
</dbReference>
<dbReference type="PROSITE" id="PS00463">
    <property type="entry name" value="ZN2_CY6_FUNGAL_1"/>
    <property type="match status" value="1"/>
</dbReference>
<dbReference type="GO" id="GO:0005634">
    <property type="term" value="C:nucleus"/>
    <property type="evidence" value="ECO:0007669"/>
    <property type="project" value="UniProtKB-SubCell"/>
</dbReference>
<dbReference type="InterPro" id="IPR036864">
    <property type="entry name" value="Zn2-C6_fun-type_DNA-bd_sf"/>
</dbReference>
<dbReference type="OrthoDB" id="424974at2759"/>
<dbReference type="GO" id="GO:0045944">
    <property type="term" value="P:positive regulation of transcription by RNA polymerase II"/>
    <property type="evidence" value="ECO:0007669"/>
    <property type="project" value="TreeGrafter"/>
</dbReference>
<feature type="domain" description="Zn(2)-C6 fungal-type" evidence="4">
    <location>
        <begin position="13"/>
        <end position="43"/>
    </location>
</feature>
<dbReference type="Pfam" id="PF00172">
    <property type="entry name" value="Zn_clus"/>
    <property type="match status" value="1"/>
</dbReference>
<comment type="subcellular location">
    <subcellularLocation>
        <location evidence="1">Nucleus</location>
    </subcellularLocation>
</comment>
<dbReference type="PANTHER" id="PTHR37534">
    <property type="entry name" value="TRANSCRIPTIONAL ACTIVATOR PROTEIN UGA3"/>
    <property type="match status" value="1"/>
</dbReference>
<protein>
    <recommendedName>
        <fullName evidence="4">Zn(2)-C6 fungal-type domain-containing protein</fullName>
    </recommendedName>
</protein>
<sequence length="815" mass="90703">MKPFKRSHYSKSGCKECKRRKIKCDEGKPNCWQCDRLKKQCQYPAKGEKVRREGLNRIEKNNWNDKNRIPQQPTPNNPSTSQSSRGTSTVNTPLLNPENGIDTHSNTIGTGNVNDSTHSGQKRTSTSSIMNLLNDNSALSLPEKGQTEYSATQAQGLPSFQPLHPQVHQLPAIPPIPTQASTIANQSFRANEASLPVQQHPSNNDALNLSPLPSLVNEGFSKDDLDLLASDLNNIVNNIMFESKFEIKGVASDFDFGSISSPTYQKTYNITTEGIDNTNNGNPDPNNDATTNSNPNYQRLMASSQPQNSPVSRTYSPVSVGSLNHFSPPIQTNAASVAGYGTYDELDNRTASSIHTIPKSVPLDFIKITKSHEKLYLEEFYNEFASIILPFNGYDKATSTYMNPARDILLTCAARETYLLAAILAQGAKSNFKKSGIQEDEKLYCYYLSKCLQLLGPALGKSKGNDETNNSNSNTDSNSTDLTSNIEAVLLTVLLLTSANASATKQNWRAHLRGAKDLLLKYSFTSSSKHIKQVRRTPILIFCKFWYVSIEVLAGLSSEYGGTLKAEEDLDKLITPGDEYEVFVMKSFKIIRDDGFNILFGYYNDCIVHLRDLIKIINRIRAKPPTGSEPPATAFEYFRLISAFYEESQRTFVDSSGIVNEDRLAHISPGGSLIETFASRSKNRLSVSWVDISHQSYIIGSLVTILTRGFHLSSSSTQVQELVSRFIPFLEFLNFSDPPSIKYSVLMIQWPVSIIGLHCINEDHRFLVMKFFRLSAQIGSGSAAISLRRLHKAWNNKNEADDGSSEDLDIDLMTY</sequence>
<reference evidence="5" key="1">
    <citation type="submission" date="2022-03" db="EMBL/GenBank/DDBJ databases">
        <authorList>
            <person name="Legras J.-L."/>
            <person name="Devillers H."/>
            <person name="Grondin C."/>
        </authorList>
    </citation>
    <scope>NUCLEOTIDE SEQUENCE</scope>
    <source>
        <strain evidence="5">CLIB 1423</strain>
    </source>
</reference>
<dbReference type="AlphaFoldDB" id="A0A9P0QM24"/>
<keyword evidence="2" id="KW-0539">Nucleus</keyword>
<organism evidence="5 6">
    <name type="scientific">[Candida] railenensis</name>
    <dbReference type="NCBI Taxonomy" id="45579"/>
    <lineage>
        <taxon>Eukaryota</taxon>
        <taxon>Fungi</taxon>
        <taxon>Dikarya</taxon>
        <taxon>Ascomycota</taxon>
        <taxon>Saccharomycotina</taxon>
        <taxon>Pichiomycetes</taxon>
        <taxon>Debaryomycetaceae</taxon>
        <taxon>Kurtzmaniella</taxon>
    </lineage>
</organism>
<comment type="caution">
    <text evidence="5">The sequence shown here is derived from an EMBL/GenBank/DDBJ whole genome shotgun (WGS) entry which is preliminary data.</text>
</comment>
<evidence type="ECO:0000256" key="1">
    <source>
        <dbReference type="ARBA" id="ARBA00004123"/>
    </source>
</evidence>
<dbReference type="Gene3D" id="4.10.240.10">
    <property type="entry name" value="Zn(2)-C6 fungal-type DNA-binding domain"/>
    <property type="match status" value="1"/>
</dbReference>
<keyword evidence="6" id="KW-1185">Reference proteome</keyword>
<feature type="compositionally biased region" description="Low complexity" evidence="3">
    <location>
        <begin position="276"/>
        <end position="296"/>
    </location>
</feature>
<evidence type="ECO:0000313" key="6">
    <source>
        <dbReference type="Proteomes" id="UP000837801"/>
    </source>
</evidence>
<dbReference type="Proteomes" id="UP000837801">
    <property type="component" value="Unassembled WGS sequence"/>
</dbReference>
<dbReference type="GO" id="GO:0000976">
    <property type="term" value="F:transcription cis-regulatory region binding"/>
    <property type="evidence" value="ECO:0007669"/>
    <property type="project" value="TreeGrafter"/>
</dbReference>
<accession>A0A9P0QM24</accession>
<dbReference type="GO" id="GO:0000981">
    <property type="term" value="F:DNA-binding transcription factor activity, RNA polymerase II-specific"/>
    <property type="evidence" value="ECO:0007669"/>
    <property type="project" value="InterPro"/>
</dbReference>
<feature type="compositionally biased region" description="Basic and acidic residues" evidence="3">
    <location>
        <begin position="46"/>
        <end position="68"/>
    </location>
</feature>
<proteinExistence type="predicted"/>
<dbReference type="PANTHER" id="PTHR37534:SF49">
    <property type="entry name" value="LYSINE BIOSYNTHESIS REGULATORY PROTEIN LYS14"/>
    <property type="match status" value="1"/>
</dbReference>
<dbReference type="Pfam" id="PF11951">
    <property type="entry name" value="Fungal_trans_2"/>
    <property type="match status" value="1"/>
</dbReference>
<dbReference type="SUPFAM" id="SSF57701">
    <property type="entry name" value="Zn2/Cys6 DNA-binding domain"/>
    <property type="match status" value="1"/>
</dbReference>
<feature type="region of interest" description="Disordered" evidence="3">
    <location>
        <begin position="272"/>
        <end position="315"/>
    </location>
</feature>
<gene>
    <name evidence="5" type="ORF">CLIB1423_04S04654</name>
</gene>
<feature type="compositionally biased region" description="Polar residues" evidence="3">
    <location>
        <begin position="301"/>
        <end position="315"/>
    </location>
</feature>
<evidence type="ECO:0000313" key="5">
    <source>
        <dbReference type="EMBL" id="CAH2351730.1"/>
    </source>
</evidence>
<dbReference type="SMART" id="SM00066">
    <property type="entry name" value="GAL4"/>
    <property type="match status" value="1"/>
</dbReference>
<feature type="compositionally biased region" description="Polar residues" evidence="3">
    <location>
        <begin position="102"/>
        <end position="125"/>
    </location>
</feature>
<evidence type="ECO:0000256" key="2">
    <source>
        <dbReference type="ARBA" id="ARBA00023242"/>
    </source>
</evidence>
<dbReference type="InterPro" id="IPR001138">
    <property type="entry name" value="Zn2Cys6_DnaBD"/>
</dbReference>
<feature type="compositionally biased region" description="Polar residues" evidence="3">
    <location>
        <begin position="85"/>
        <end position="94"/>
    </location>
</feature>
<name>A0A9P0QM24_9ASCO</name>
<dbReference type="InterPro" id="IPR021858">
    <property type="entry name" value="Fun_TF"/>
</dbReference>
<dbReference type="GO" id="GO:0008270">
    <property type="term" value="F:zinc ion binding"/>
    <property type="evidence" value="ECO:0007669"/>
    <property type="project" value="InterPro"/>
</dbReference>
<evidence type="ECO:0000259" key="4">
    <source>
        <dbReference type="PROSITE" id="PS50048"/>
    </source>
</evidence>
<dbReference type="CDD" id="cd00067">
    <property type="entry name" value="GAL4"/>
    <property type="match status" value="1"/>
</dbReference>